<keyword evidence="15" id="KW-0752">Steroid biosynthesis</keyword>
<evidence type="ECO:0000256" key="20">
    <source>
        <dbReference type="ARBA" id="ARBA00023229"/>
    </source>
</evidence>
<keyword evidence="16" id="KW-0756">Sterol biosynthesis</keyword>
<dbReference type="InterPro" id="IPR033749">
    <property type="entry name" value="Polyprenyl_synt_CS"/>
</dbReference>
<comment type="similarity">
    <text evidence="6">Belongs to the FPP/GGPP synthase family.</text>
</comment>
<evidence type="ECO:0000256" key="17">
    <source>
        <dbReference type="ARBA" id="ARBA00023098"/>
    </source>
</evidence>
<dbReference type="InterPro" id="IPR000092">
    <property type="entry name" value="Polyprenyl_synt"/>
</dbReference>
<evidence type="ECO:0000256" key="10">
    <source>
        <dbReference type="ARBA" id="ARBA00022548"/>
    </source>
</evidence>
<protein>
    <recommendedName>
        <fullName evidence="22">Farnesyl diphosphate synthase</fullName>
        <ecNumber evidence="8">2.5.1.1</ecNumber>
        <ecNumber evidence="7">2.5.1.10</ecNumber>
    </recommendedName>
</protein>
<evidence type="ECO:0000256" key="12">
    <source>
        <dbReference type="ARBA" id="ARBA00022723"/>
    </source>
</evidence>
<dbReference type="InterPro" id="IPR039702">
    <property type="entry name" value="FPS1-like"/>
</dbReference>
<comment type="caution">
    <text evidence="26">The sequence shown here is derived from an EMBL/GenBank/DDBJ whole genome shotgun (WGS) entry which is preliminary data.</text>
</comment>
<evidence type="ECO:0000256" key="11">
    <source>
        <dbReference type="ARBA" id="ARBA00022679"/>
    </source>
</evidence>
<keyword evidence="10" id="KW-0153">Cholesterol metabolism</keyword>
<evidence type="ECO:0000256" key="18">
    <source>
        <dbReference type="ARBA" id="ARBA00023166"/>
    </source>
</evidence>
<evidence type="ECO:0000256" key="5">
    <source>
        <dbReference type="ARBA" id="ARBA00005035"/>
    </source>
</evidence>
<dbReference type="GO" id="GO:0005634">
    <property type="term" value="C:nucleus"/>
    <property type="evidence" value="ECO:0007669"/>
    <property type="project" value="UniProtKB-SubCell"/>
</dbReference>
<dbReference type="FunFam" id="1.10.600.10:FF:000008">
    <property type="entry name" value="Farnesyl pyrophosphate synthase"/>
    <property type="match status" value="1"/>
</dbReference>
<keyword evidence="21" id="KW-0539">Nucleus</keyword>
<name>A0A498KEK0_MALDO</name>
<reference evidence="26 27" key="1">
    <citation type="submission" date="2018-10" db="EMBL/GenBank/DDBJ databases">
        <title>A high-quality apple genome assembly.</title>
        <authorList>
            <person name="Hu J."/>
        </authorList>
    </citation>
    <scope>NUCLEOTIDE SEQUENCE [LARGE SCALE GENOMIC DNA]</scope>
    <source>
        <strain evidence="27">cv. HFTH1</strain>
        <tissue evidence="26">Young leaf</tissue>
    </source>
</reference>
<comment type="catalytic activity">
    <reaction evidence="24">
        <text>isopentenyl diphosphate + dimethylallyl diphosphate = (2E)-geranyl diphosphate + diphosphate</text>
        <dbReference type="Rhea" id="RHEA:22408"/>
        <dbReference type="ChEBI" id="CHEBI:33019"/>
        <dbReference type="ChEBI" id="CHEBI:57623"/>
        <dbReference type="ChEBI" id="CHEBI:58057"/>
        <dbReference type="ChEBI" id="CHEBI:128769"/>
        <dbReference type="EC" id="2.5.1.1"/>
    </reaction>
    <physiologicalReaction direction="left-to-right" evidence="24">
        <dbReference type="Rhea" id="RHEA:22409"/>
    </physiologicalReaction>
</comment>
<dbReference type="GO" id="GO:0045337">
    <property type="term" value="P:farnesyl diphosphate biosynthetic process"/>
    <property type="evidence" value="ECO:0007669"/>
    <property type="project" value="TreeGrafter"/>
</dbReference>
<comment type="catalytic activity">
    <reaction evidence="25">
        <text>isopentenyl diphosphate + (2E)-geranyl diphosphate = (2E,6E)-farnesyl diphosphate + diphosphate</text>
        <dbReference type="Rhea" id="RHEA:19361"/>
        <dbReference type="ChEBI" id="CHEBI:33019"/>
        <dbReference type="ChEBI" id="CHEBI:58057"/>
        <dbReference type="ChEBI" id="CHEBI:128769"/>
        <dbReference type="ChEBI" id="CHEBI:175763"/>
        <dbReference type="EC" id="2.5.1.10"/>
    </reaction>
    <physiologicalReaction direction="left-to-right" evidence="25">
        <dbReference type="Rhea" id="RHEA:19362"/>
    </physiologicalReaction>
</comment>
<evidence type="ECO:0000256" key="1">
    <source>
        <dbReference type="ARBA" id="ARBA00001946"/>
    </source>
</evidence>
<dbReference type="SUPFAM" id="SSF48576">
    <property type="entry name" value="Terpenoid synthases"/>
    <property type="match status" value="1"/>
</dbReference>
<evidence type="ECO:0000256" key="22">
    <source>
        <dbReference type="ARBA" id="ARBA00032424"/>
    </source>
</evidence>
<dbReference type="Pfam" id="PF00348">
    <property type="entry name" value="polyprenyl_synt"/>
    <property type="match status" value="1"/>
</dbReference>
<dbReference type="STRING" id="3750.A0A498KEK0"/>
<accession>A0A498KEK0</accession>
<comment type="function">
    <text evidence="23">Catalyzes the sequential condensation of isopentenyl pyrophosphate with the allylic pyrophosphates, dimethylallyl pyrophosphate, and then with the resultant geranylpyrophosphate to the ultimate product farnesyl pyrophosphate.</text>
</comment>
<comment type="pathway">
    <text evidence="4">Sesquiterpene biosynthesis.</text>
</comment>
<keyword evidence="11" id="KW-0808">Transferase</keyword>
<dbReference type="GO" id="GO:0005737">
    <property type="term" value="C:cytoplasm"/>
    <property type="evidence" value="ECO:0007669"/>
    <property type="project" value="TreeGrafter"/>
</dbReference>
<keyword evidence="9" id="KW-0444">Lipid biosynthesis</keyword>
<comment type="pathway">
    <text evidence="3">Isoprenoid biosynthesis; geranyl diphosphate biosynthesis; geranyl diphosphate from dimethylallyl diphosphate and isopentenyl diphosphate: step 1/1.</text>
</comment>
<evidence type="ECO:0000256" key="25">
    <source>
        <dbReference type="ARBA" id="ARBA00051026"/>
    </source>
</evidence>
<evidence type="ECO:0000256" key="15">
    <source>
        <dbReference type="ARBA" id="ARBA00022955"/>
    </source>
</evidence>
<dbReference type="GO" id="GO:0004161">
    <property type="term" value="F:dimethylallyltranstransferase activity"/>
    <property type="evidence" value="ECO:0007669"/>
    <property type="project" value="UniProtKB-EC"/>
</dbReference>
<dbReference type="EC" id="2.5.1.10" evidence="7"/>
<evidence type="ECO:0000256" key="24">
    <source>
        <dbReference type="ARBA" id="ARBA00050214"/>
    </source>
</evidence>
<dbReference type="SFLD" id="SFLDG01017">
    <property type="entry name" value="Polyprenyl_Transferase_Like"/>
    <property type="match status" value="1"/>
</dbReference>
<keyword evidence="12" id="KW-0479">Metal-binding</keyword>
<comment type="cofactor">
    <cofactor evidence="1">
        <name>Mg(2+)</name>
        <dbReference type="ChEBI" id="CHEBI:18420"/>
    </cofactor>
</comment>
<evidence type="ECO:0000256" key="9">
    <source>
        <dbReference type="ARBA" id="ARBA00022516"/>
    </source>
</evidence>
<evidence type="ECO:0000256" key="23">
    <source>
        <dbReference type="ARBA" id="ARBA00046091"/>
    </source>
</evidence>
<dbReference type="EMBL" id="RDQH01000329">
    <property type="protein sequence ID" value="RXI03962.1"/>
    <property type="molecule type" value="Genomic_DNA"/>
</dbReference>
<keyword evidence="14" id="KW-0460">Magnesium</keyword>
<dbReference type="PROSITE" id="PS00723">
    <property type="entry name" value="POLYPRENYL_SYNTHASE_1"/>
    <property type="match status" value="1"/>
</dbReference>
<evidence type="ECO:0000256" key="3">
    <source>
        <dbReference type="ARBA" id="ARBA00004932"/>
    </source>
</evidence>
<evidence type="ECO:0000256" key="6">
    <source>
        <dbReference type="ARBA" id="ARBA00006706"/>
    </source>
</evidence>
<keyword evidence="19" id="KW-0753">Steroid metabolism</keyword>
<comment type="pathway">
    <text evidence="5">Isoprenoid biosynthesis; farnesyl diphosphate biosynthesis; farnesyl diphosphate from geranyl diphosphate and isopentenyl diphosphate: step 1/1.</text>
</comment>
<dbReference type="EC" id="2.5.1.1" evidence="8"/>
<evidence type="ECO:0000256" key="2">
    <source>
        <dbReference type="ARBA" id="ARBA00004123"/>
    </source>
</evidence>
<dbReference type="GO" id="GO:0004337">
    <property type="term" value="F:(2E,6E)-farnesyl diphosphate synthase activity"/>
    <property type="evidence" value="ECO:0007669"/>
    <property type="project" value="UniProtKB-EC"/>
</dbReference>
<evidence type="ECO:0000256" key="16">
    <source>
        <dbReference type="ARBA" id="ARBA00023011"/>
    </source>
</evidence>
<dbReference type="PANTHER" id="PTHR11525">
    <property type="entry name" value="FARNESYL-PYROPHOSPHATE SYNTHETASE"/>
    <property type="match status" value="1"/>
</dbReference>
<evidence type="ECO:0000313" key="27">
    <source>
        <dbReference type="Proteomes" id="UP000290289"/>
    </source>
</evidence>
<evidence type="ECO:0000256" key="21">
    <source>
        <dbReference type="ARBA" id="ARBA00023242"/>
    </source>
</evidence>
<evidence type="ECO:0000256" key="4">
    <source>
        <dbReference type="ARBA" id="ARBA00005000"/>
    </source>
</evidence>
<organism evidence="26 27">
    <name type="scientific">Malus domestica</name>
    <name type="common">Apple</name>
    <name type="synonym">Pyrus malus</name>
    <dbReference type="NCBI Taxonomy" id="3750"/>
    <lineage>
        <taxon>Eukaryota</taxon>
        <taxon>Viridiplantae</taxon>
        <taxon>Streptophyta</taxon>
        <taxon>Embryophyta</taxon>
        <taxon>Tracheophyta</taxon>
        <taxon>Spermatophyta</taxon>
        <taxon>Magnoliopsida</taxon>
        <taxon>eudicotyledons</taxon>
        <taxon>Gunneridae</taxon>
        <taxon>Pentapetalae</taxon>
        <taxon>rosids</taxon>
        <taxon>fabids</taxon>
        <taxon>Rosales</taxon>
        <taxon>Rosaceae</taxon>
        <taxon>Amygdaloideae</taxon>
        <taxon>Maleae</taxon>
        <taxon>Malus</taxon>
    </lineage>
</organism>
<keyword evidence="17" id="KW-0443">Lipid metabolism</keyword>
<keyword evidence="27" id="KW-1185">Reference proteome</keyword>
<evidence type="ECO:0000313" key="26">
    <source>
        <dbReference type="EMBL" id="RXI03962.1"/>
    </source>
</evidence>
<dbReference type="PANTHER" id="PTHR11525:SF0">
    <property type="entry name" value="FARNESYL PYROPHOSPHATE SYNTHASE"/>
    <property type="match status" value="1"/>
</dbReference>
<dbReference type="Gene3D" id="1.10.600.10">
    <property type="entry name" value="Farnesyl Diphosphate Synthase"/>
    <property type="match status" value="1"/>
</dbReference>
<dbReference type="GO" id="GO:0046872">
    <property type="term" value="F:metal ion binding"/>
    <property type="evidence" value="ECO:0007669"/>
    <property type="project" value="UniProtKB-KW"/>
</dbReference>
<evidence type="ECO:0000256" key="7">
    <source>
        <dbReference type="ARBA" id="ARBA00012439"/>
    </source>
</evidence>
<dbReference type="AlphaFoldDB" id="A0A498KEK0"/>
<evidence type="ECO:0000256" key="19">
    <source>
        <dbReference type="ARBA" id="ARBA00023221"/>
    </source>
</evidence>
<dbReference type="SFLD" id="SFLDS00005">
    <property type="entry name" value="Isoprenoid_Synthase_Type_I"/>
    <property type="match status" value="1"/>
</dbReference>
<dbReference type="CDD" id="cd00685">
    <property type="entry name" value="Trans_IPPS_HT"/>
    <property type="match status" value="1"/>
</dbReference>
<dbReference type="PROSITE" id="PS00444">
    <property type="entry name" value="POLYPRENYL_SYNTHASE_2"/>
    <property type="match status" value="1"/>
</dbReference>
<dbReference type="InterPro" id="IPR008949">
    <property type="entry name" value="Isoprenoid_synthase_dom_sf"/>
</dbReference>
<dbReference type="Proteomes" id="UP000290289">
    <property type="component" value="Chromosome 3"/>
</dbReference>
<dbReference type="GO" id="GO:0006695">
    <property type="term" value="P:cholesterol biosynthetic process"/>
    <property type="evidence" value="ECO:0007669"/>
    <property type="project" value="UniProtKB-KW"/>
</dbReference>
<evidence type="ECO:0000256" key="14">
    <source>
        <dbReference type="ARBA" id="ARBA00022842"/>
    </source>
</evidence>
<gene>
    <name evidence="26" type="ORF">DVH24_038236</name>
</gene>
<evidence type="ECO:0000256" key="8">
    <source>
        <dbReference type="ARBA" id="ARBA00012833"/>
    </source>
</evidence>
<comment type="subcellular location">
    <subcellularLocation>
        <location evidence="2">Nucleus</location>
    </subcellularLocation>
</comment>
<proteinExistence type="inferred from homology"/>
<sequence>MHIIAYRSGQRLLGETLLLLLPPFLFKALQAQIFPFSLHIHTLSLSLSLEKMGGDLRSKFLEVYSVLKSELLNDPAFEFTDVSRQWVERMLDYNVPGGKLNRGLSVVDSLKLLKDGEDLTDDEIFHSSALGWCIEWLQAYFLVLDDIMDGSHTRRGQPCWFRLPKIGMIAVNDGILLRNHIPRILKKHFRGKPYYVDLLDLFNEVEFQTAHGQLIDLITTHEGEKDLSKYSLSLHRRIVQYKTAYYSFYLPVACALLMAGEDLERHADVRNILIEMGTYFQVQDDYLDCFGDPEVIGKVGTDIQDFKCSWLVVKALEIASEEQKKLLHENYGKDDQTCIAKVKELYKVLDLEGVFLEYESSSYEKLTKSIESHSSSAEIILGKDIQEAEVSKEGSRCRMLSNGNVTASFLINDDEKAKCKNMAENVEQNPRITRIKCKGQSLTIPEFSLEDLKKHTHMLVSPTSQDTLKSSRWKNCLCSPTTHPGSFRCRQHRTSSIGLGLNRVGGSVGSNLSELANRKLQSSRLDD</sequence>
<keyword evidence="20" id="KW-0414">Isoprene biosynthesis</keyword>
<keyword evidence="13" id="KW-0152">Cholesterol biosynthesis</keyword>
<evidence type="ECO:0000256" key="13">
    <source>
        <dbReference type="ARBA" id="ARBA00022778"/>
    </source>
</evidence>
<keyword evidence="18" id="KW-1207">Sterol metabolism</keyword>